<feature type="compositionally biased region" description="Basic and acidic residues" evidence="6">
    <location>
        <begin position="252"/>
        <end position="273"/>
    </location>
</feature>
<dbReference type="GO" id="GO:0005768">
    <property type="term" value="C:endosome"/>
    <property type="evidence" value="ECO:0007669"/>
    <property type="project" value="TreeGrafter"/>
</dbReference>
<organism evidence="8 9">
    <name type="scientific">Colocasia esculenta</name>
    <name type="common">Wild taro</name>
    <name type="synonym">Arum esculentum</name>
    <dbReference type="NCBI Taxonomy" id="4460"/>
    <lineage>
        <taxon>Eukaryota</taxon>
        <taxon>Viridiplantae</taxon>
        <taxon>Streptophyta</taxon>
        <taxon>Embryophyta</taxon>
        <taxon>Tracheophyta</taxon>
        <taxon>Spermatophyta</taxon>
        <taxon>Magnoliopsida</taxon>
        <taxon>Liliopsida</taxon>
        <taxon>Araceae</taxon>
        <taxon>Aroideae</taxon>
        <taxon>Colocasieae</taxon>
        <taxon>Colocasia</taxon>
    </lineage>
</organism>
<dbReference type="CDD" id="cd03571">
    <property type="entry name" value="ENTH"/>
    <property type="match status" value="1"/>
</dbReference>
<dbReference type="PROSITE" id="PS50942">
    <property type="entry name" value="ENTH"/>
    <property type="match status" value="1"/>
</dbReference>
<dbReference type="AlphaFoldDB" id="A0A843W0P1"/>
<protein>
    <recommendedName>
        <fullName evidence="7">ENTH domain-containing protein</fullName>
    </recommendedName>
</protein>
<dbReference type="PANTHER" id="PTHR12276">
    <property type="entry name" value="EPSIN/ENT-RELATED"/>
    <property type="match status" value="1"/>
</dbReference>
<dbReference type="GO" id="GO:0005794">
    <property type="term" value="C:Golgi apparatus"/>
    <property type="evidence" value="ECO:0007669"/>
    <property type="project" value="UniProtKB-SubCell"/>
</dbReference>
<name>A0A843W0P1_COLES</name>
<dbReference type="Gene3D" id="1.25.40.90">
    <property type="match status" value="1"/>
</dbReference>
<comment type="similarity">
    <text evidence="3">Belongs to the epsin family.</text>
</comment>
<dbReference type="GO" id="GO:0030276">
    <property type="term" value="F:clathrin binding"/>
    <property type="evidence" value="ECO:0007669"/>
    <property type="project" value="TreeGrafter"/>
</dbReference>
<dbReference type="InterPro" id="IPR013809">
    <property type="entry name" value="ENTH"/>
</dbReference>
<reference evidence="8" key="1">
    <citation type="submission" date="2017-07" db="EMBL/GenBank/DDBJ databases">
        <title>Taro Niue Genome Assembly and Annotation.</title>
        <authorList>
            <person name="Atibalentja N."/>
            <person name="Keating K."/>
            <person name="Fields C.J."/>
        </authorList>
    </citation>
    <scope>NUCLEOTIDE SEQUENCE</scope>
    <source>
        <strain evidence="8">Niue_2</strain>
        <tissue evidence="8">Leaf</tissue>
    </source>
</reference>
<comment type="subcellular location">
    <subcellularLocation>
        <location evidence="1">Cytoplasmic vesicle</location>
        <location evidence="1">Clathrin-coated vesicle</location>
    </subcellularLocation>
    <subcellularLocation>
        <location evidence="2">Golgi apparatus</location>
    </subcellularLocation>
</comment>
<dbReference type="SUPFAM" id="SSF48464">
    <property type="entry name" value="ENTH/VHS domain"/>
    <property type="match status" value="1"/>
</dbReference>
<feature type="region of interest" description="Disordered" evidence="6">
    <location>
        <begin position="252"/>
        <end position="351"/>
    </location>
</feature>
<dbReference type="GO" id="GO:0005543">
    <property type="term" value="F:phospholipid binding"/>
    <property type="evidence" value="ECO:0007669"/>
    <property type="project" value="TreeGrafter"/>
</dbReference>
<feature type="domain" description="ENTH" evidence="7">
    <location>
        <begin position="65"/>
        <end position="194"/>
    </location>
</feature>
<feature type="compositionally biased region" description="Basic and acidic residues" evidence="6">
    <location>
        <begin position="705"/>
        <end position="717"/>
    </location>
</feature>
<sequence length="717" mass="78031">MAIVPCFPSSPAVGMDFMKIFDQAVREIKREVNLKVLKVPEIEQKGLRLCSPRRLSNYAFPPQLCHFSSNGKRTANVLDATSDEPWGPHGSSLAEIAQATKKFTECQMIMNVLWTRLTDTGSNWRHALAVIEYLVANGSERAVDDIVERSFRISSLSGFKYVEPNGKDVGLNVRKKVETILALLKDRDKIQEVRNKAAANQDKYFGLSSTGITFKSGSASYSGSSFQHNDGYGGLSGAKGIDTFKMGYKDRDRDGDEIDRNHNRQDVHDKSQDKFSSVTEGTKPKKGTTHLRRDSVQSGGTKTSARHDSLPPKASNAPTEINDSDFDDFNPRGSSTSEFDDFDPRGSSTSNPVVTNFKKVDLFGDSLVSDLMDAPPSSTETVSNTVSAHDIDLFADASFVSALHAEASTGSSMQSQLDLFADQPAAPASFPNVQLLSKSDLSITTETKSPPATEKSTFDPFAAMPLNNPESYVLFGAFTSPSNYTGPEPSQNPGEDILDNQNQSTSLSSKPAPTKGTFQVKSGIWADSLSRGIIDLNLTARKCLLIFSRQMILATDTSRILGEPGEEPRLADIAEVTNWPSGQRIPSRGWHAVCPRRHLGTQPESKRSSSCSQWIRYSATYSERAFVPWELLSLSRPSYSCSNIFGAVCGKLRASSDVGTLASSGNGTRGSGHGNRAGRPQNDRGRSLLGRINTCPDGSAVGRAPLEERHPGDEQKD</sequence>
<dbReference type="GO" id="GO:0005886">
    <property type="term" value="C:plasma membrane"/>
    <property type="evidence" value="ECO:0007669"/>
    <property type="project" value="TreeGrafter"/>
</dbReference>
<proteinExistence type="inferred from homology"/>
<dbReference type="PANTHER" id="PTHR12276:SF45">
    <property type="entry name" value="CLATHRIN INTERACTOR 1"/>
    <property type="match status" value="1"/>
</dbReference>
<dbReference type="GO" id="GO:0006897">
    <property type="term" value="P:endocytosis"/>
    <property type="evidence" value="ECO:0007669"/>
    <property type="project" value="TreeGrafter"/>
</dbReference>
<evidence type="ECO:0000256" key="2">
    <source>
        <dbReference type="ARBA" id="ARBA00004555"/>
    </source>
</evidence>
<dbReference type="EMBL" id="NMUH01002580">
    <property type="protein sequence ID" value="MQM00897.1"/>
    <property type="molecule type" value="Genomic_DNA"/>
</dbReference>
<keyword evidence="9" id="KW-1185">Reference proteome</keyword>
<feature type="region of interest" description="Disordered" evidence="6">
    <location>
        <begin position="660"/>
        <end position="717"/>
    </location>
</feature>
<evidence type="ECO:0000256" key="5">
    <source>
        <dbReference type="ARBA" id="ARBA00023329"/>
    </source>
</evidence>
<dbReference type="Pfam" id="PF01417">
    <property type="entry name" value="ENTH"/>
    <property type="match status" value="1"/>
</dbReference>
<evidence type="ECO:0000256" key="1">
    <source>
        <dbReference type="ARBA" id="ARBA00004132"/>
    </source>
</evidence>
<dbReference type="FunFam" id="1.25.40.90:FF:000006">
    <property type="entry name" value="Clathrin interactor 1"/>
    <property type="match status" value="1"/>
</dbReference>
<evidence type="ECO:0000313" key="8">
    <source>
        <dbReference type="EMBL" id="MQM00897.1"/>
    </source>
</evidence>
<feature type="region of interest" description="Disordered" evidence="6">
    <location>
        <begin position="483"/>
        <end position="515"/>
    </location>
</feature>
<evidence type="ECO:0000256" key="6">
    <source>
        <dbReference type="SAM" id="MobiDB-lite"/>
    </source>
</evidence>
<accession>A0A843W0P1</accession>
<dbReference type="OrthoDB" id="4033880at2759"/>
<keyword evidence="5" id="KW-0968">Cytoplasmic vesicle</keyword>
<dbReference type="GO" id="GO:0030125">
    <property type="term" value="C:clathrin vesicle coat"/>
    <property type="evidence" value="ECO:0007669"/>
    <property type="project" value="TreeGrafter"/>
</dbReference>
<evidence type="ECO:0000313" key="9">
    <source>
        <dbReference type="Proteomes" id="UP000652761"/>
    </source>
</evidence>
<evidence type="ECO:0000259" key="7">
    <source>
        <dbReference type="PROSITE" id="PS50942"/>
    </source>
</evidence>
<keyword evidence="4" id="KW-0333">Golgi apparatus</keyword>
<dbReference type="InterPro" id="IPR008942">
    <property type="entry name" value="ENTH_VHS"/>
</dbReference>
<gene>
    <name evidence="8" type="ORF">Taro_033641</name>
</gene>
<dbReference type="Proteomes" id="UP000652761">
    <property type="component" value="Unassembled WGS sequence"/>
</dbReference>
<evidence type="ECO:0000256" key="4">
    <source>
        <dbReference type="ARBA" id="ARBA00023034"/>
    </source>
</evidence>
<comment type="caution">
    <text evidence="8">The sequence shown here is derived from an EMBL/GenBank/DDBJ whole genome shotgun (WGS) entry which is preliminary data.</text>
</comment>
<dbReference type="SMART" id="SM00273">
    <property type="entry name" value="ENTH"/>
    <property type="match status" value="1"/>
</dbReference>
<evidence type="ECO:0000256" key="3">
    <source>
        <dbReference type="ARBA" id="ARBA00010130"/>
    </source>
</evidence>